<dbReference type="RefSeq" id="WP_304435408.1">
    <property type="nucleotide sequence ID" value="NZ_JAUKUC010000001.1"/>
</dbReference>
<comment type="caution">
    <text evidence="2">The sequence shown here is derived from an EMBL/GenBank/DDBJ whole genome shotgun (WGS) entry which is preliminary data.</text>
</comment>
<feature type="transmembrane region" description="Helical" evidence="1">
    <location>
        <begin position="193"/>
        <end position="223"/>
    </location>
</feature>
<reference evidence="2" key="2">
    <citation type="submission" date="2023-06" db="EMBL/GenBank/DDBJ databases">
        <authorList>
            <person name="Lucena T."/>
            <person name="Sun Q."/>
        </authorList>
    </citation>
    <scope>NUCLEOTIDE SEQUENCE</scope>
    <source>
        <strain evidence="2">CECT 8869</strain>
    </source>
</reference>
<name>A0ABT8RN56_9FLAO</name>
<keyword evidence="1" id="KW-0472">Membrane</keyword>
<evidence type="ECO:0000313" key="2">
    <source>
        <dbReference type="EMBL" id="MDO1512301.1"/>
    </source>
</evidence>
<keyword evidence="1" id="KW-1133">Transmembrane helix</keyword>
<dbReference type="Proteomes" id="UP001168579">
    <property type="component" value="Unassembled WGS sequence"/>
</dbReference>
<feature type="transmembrane region" description="Helical" evidence="1">
    <location>
        <begin position="164"/>
        <end position="181"/>
    </location>
</feature>
<feature type="transmembrane region" description="Helical" evidence="1">
    <location>
        <begin position="78"/>
        <end position="105"/>
    </location>
</feature>
<evidence type="ECO:0008006" key="4">
    <source>
        <dbReference type="Google" id="ProtNLM"/>
    </source>
</evidence>
<reference evidence="2" key="1">
    <citation type="journal article" date="2014" name="Int. J. Syst. Evol. Microbiol.">
        <title>Complete genome of a new Firmicutes species belonging to the dominant human colonic microbiota ('Ruminococcus bicirculans') reveals two chromosomes and a selective capacity to utilize plant glucans.</title>
        <authorList>
            <consortium name="NISC Comparative Sequencing Program"/>
            <person name="Wegmann U."/>
            <person name="Louis P."/>
            <person name="Goesmann A."/>
            <person name="Henrissat B."/>
            <person name="Duncan S.H."/>
            <person name="Flint H.J."/>
        </authorList>
    </citation>
    <scope>NUCLEOTIDE SEQUENCE</scope>
    <source>
        <strain evidence="2">CECT 8869</strain>
    </source>
</reference>
<keyword evidence="1" id="KW-0812">Transmembrane</keyword>
<gene>
    <name evidence="2" type="ORF">Q2T41_06490</name>
</gene>
<organism evidence="2 3">
    <name type="scientific">Maribacter confluentis</name>
    <dbReference type="NCBI Taxonomy" id="1656093"/>
    <lineage>
        <taxon>Bacteria</taxon>
        <taxon>Pseudomonadati</taxon>
        <taxon>Bacteroidota</taxon>
        <taxon>Flavobacteriia</taxon>
        <taxon>Flavobacteriales</taxon>
        <taxon>Flavobacteriaceae</taxon>
        <taxon>Maribacter</taxon>
    </lineage>
</organism>
<protein>
    <recommendedName>
        <fullName evidence="4">DUF975 family protein</fullName>
    </recommendedName>
</protein>
<feature type="transmembrane region" description="Helical" evidence="1">
    <location>
        <begin position="133"/>
        <end position="158"/>
    </location>
</feature>
<evidence type="ECO:0000313" key="3">
    <source>
        <dbReference type="Proteomes" id="UP001168579"/>
    </source>
</evidence>
<evidence type="ECO:0000256" key="1">
    <source>
        <dbReference type="SAM" id="Phobius"/>
    </source>
</evidence>
<dbReference type="EMBL" id="JAUKUC010000001">
    <property type="protein sequence ID" value="MDO1512301.1"/>
    <property type="molecule type" value="Genomic_DNA"/>
</dbReference>
<feature type="transmembrane region" description="Helical" evidence="1">
    <location>
        <begin position="32"/>
        <end position="58"/>
    </location>
</feature>
<keyword evidence="3" id="KW-1185">Reference proteome</keyword>
<sequence length="245" mass="27309">MNLEKKITEIKSRPNLEFGSIFNRSIELFKKIWVQGFIALLLTFLTILPFYIILYIPMIATGITDPYALEHNELPPMVAVAMGILSPIVIIGVSTFSLAINAAFLRICRQKDEEKDGVDDYFYFFRDGRIGKVFILALYIMGVALLGMLACGVGLFYVIVPLSLLPAFLAFSNELSAFGMVKASFILGNKNWLIIFLLVLVAGIVAELGLLLCCVGIFFTAMFSKVPTYFMYKDGVGFVEDAYLN</sequence>
<accession>A0ABT8RN56</accession>
<proteinExistence type="predicted"/>